<evidence type="ECO:0000256" key="15">
    <source>
        <dbReference type="ARBA" id="ARBA00022989"/>
    </source>
</evidence>
<evidence type="ECO:0000256" key="16">
    <source>
        <dbReference type="ARBA" id="ARBA00023136"/>
    </source>
</evidence>
<sequence>MAQKFAWARQAEILRSDEKDRQHLDSTRRDIFDALIELIGLRRIVRHHQVITTVNSLIYYGLTTLRERQTLGEQYVNIVRCTPETQPNSFFQRAILLADHLPWKQLVKTGNPEQQLVASIFLQLHLIHFYLFGEYSSIARRLGRSRYALLRGFPDMPQLQWTFKIIGILYTIKLLRELFQATISFKSVKTEVKAAKTEENDKEIGGLQCGLCRDLTTECTVTRCGHIFCWTCITEWAVNRPQCPLCRSTVNPEQLVRVINR</sequence>
<dbReference type="GeneID" id="111245303"/>
<keyword evidence="6" id="KW-0813">Transport</keyword>
<keyword evidence="12" id="KW-0833">Ubl conjugation pathway</keyword>
<evidence type="ECO:0000256" key="5">
    <source>
        <dbReference type="ARBA" id="ARBA00012483"/>
    </source>
</evidence>
<dbReference type="OrthoDB" id="6270329at2759"/>
<keyword evidence="16" id="KW-0472">Membrane</keyword>
<dbReference type="SMART" id="SM00184">
    <property type="entry name" value="RING"/>
    <property type="match status" value="1"/>
</dbReference>
<dbReference type="PROSITE" id="PS50089">
    <property type="entry name" value="ZF_RING_2"/>
    <property type="match status" value="1"/>
</dbReference>
<comment type="subcellular location">
    <subcellularLocation>
        <location evidence="2">Peroxisome membrane</location>
        <topology evidence="2">Multi-pass membrane protein</topology>
    </subcellularLocation>
</comment>
<evidence type="ECO:0000256" key="11">
    <source>
        <dbReference type="ARBA" id="ARBA00022771"/>
    </source>
</evidence>
<dbReference type="OMA" id="CITEWAV"/>
<dbReference type="GO" id="GO:0061630">
    <property type="term" value="F:ubiquitin protein ligase activity"/>
    <property type="evidence" value="ECO:0007669"/>
    <property type="project" value="UniProtKB-EC"/>
</dbReference>
<dbReference type="PROSITE" id="PS00518">
    <property type="entry name" value="ZF_RING_1"/>
    <property type="match status" value="1"/>
</dbReference>
<comment type="pathway">
    <text evidence="3">Protein modification; protein ubiquitination.</text>
</comment>
<dbReference type="EC" id="2.3.2.27" evidence="5"/>
<keyword evidence="7" id="KW-0962">Peroxisome biogenesis</keyword>
<accession>A0A7M7JAM3</accession>
<evidence type="ECO:0000259" key="19">
    <source>
        <dbReference type="PROSITE" id="PS50089"/>
    </source>
</evidence>
<protein>
    <recommendedName>
        <fullName evidence="5">RING-type E3 ubiquitin transferase</fullName>
        <ecNumber evidence="5">2.3.2.27</ecNumber>
    </recommendedName>
</protein>
<organism evidence="20 21">
    <name type="scientific">Varroa destructor</name>
    <name type="common">Honeybee mite</name>
    <dbReference type="NCBI Taxonomy" id="109461"/>
    <lineage>
        <taxon>Eukaryota</taxon>
        <taxon>Metazoa</taxon>
        <taxon>Ecdysozoa</taxon>
        <taxon>Arthropoda</taxon>
        <taxon>Chelicerata</taxon>
        <taxon>Arachnida</taxon>
        <taxon>Acari</taxon>
        <taxon>Parasitiformes</taxon>
        <taxon>Mesostigmata</taxon>
        <taxon>Gamasina</taxon>
        <taxon>Dermanyssoidea</taxon>
        <taxon>Varroidae</taxon>
        <taxon>Varroa</taxon>
    </lineage>
</organism>
<keyword evidence="21" id="KW-1185">Reference proteome</keyword>
<evidence type="ECO:0000256" key="1">
    <source>
        <dbReference type="ARBA" id="ARBA00000900"/>
    </source>
</evidence>
<keyword evidence="15" id="KW-1133">Transmembrane helix</keyword>
<dbReference type="InterPro" id="IPR001841">
    <property type="entry name" value="Znf_RING"/>
</dbReference>
<dbReference type="InterPro" id="IPR006845">
    <property type="entry name" value="Pex_N"/>
</dbReference>
<feature type="domain" description="RING-type" evidence="19">
    <location>
        <begin position="209"/>
        <end position="247"/>
    </location>
</feature>
<dbReference type="GO" id="GO:0005778">
    <property type="term" value="C:peroxisomal membrane"/>
    <property type="evidence" value="ECO:0007669"/>
    <property type="project" value="UniProtKB-SubCell"/>
</dbReference>
<evidence type="ECO:0000256" key="6">
    <source>
        <dbReference type="ARBA" id="ARBA00022448"/>
    </source>
</evidence>
<evidence type="ECO:0000256" key="7">
    <source>
        <dbReference type="ARBA" id="ARBA00022593"/>
    </source>
</evidence>
<evidence type="ECO:0000256" key="17">
    <source>
        <dbReference type="ARBA" id="ARBA00023140"/>
    </source>
</evidence>
<evidence type="ECO:0000313" key="20">
    <source>
        <dbReference type="EnsemblMetazoa" id="XP_022649217"/>
    </source>
</evidence>
<dbReference type="Gene3D" id="3.30.40.10">
    <property type="entry name" value="Zinc/RING finger domain, C3HC4 (zinc finger)"/>
    <property type="match status" value="1"/>
</dbReference>
<dbReference type="Pfam" id="PF04757">
    <property type="entry name" value="Pex2_Pex12"/>
    <property type="match status" value="1"/>
</dbReference>
<evidence type="ECO:0000256" key="10">
    <source>
        <dbReference type="ARBA" id="ARBA00022723"/>
    </source>
</evidence>
<dbReference type="InterPro" id="IPR025654">
    <property type="entry name" value="PEX2/10"/>
</dbReference>
<keyword evidence="14" id="KW-0653">Protein transport</keyword>
<evidence type="ECO:0000256" key="3">
    <source>
        <dbReference type="ARBA" id="ARBA00004906"/>
    </source>
</evidence>
<dbReference type="InterPro" id="IPR013083">
    <property type="entry name" value="Znf_RING/FYVE/PHD"/>
</dbReference>
<dbReference type="PANTHER" id="PTHR23350">
    <property type="entry name" value="PEROXISOME ASSEMBLY PROTEIN 10"/>
    <property type="match status" value="1"/>
</dbReference>
<dbReference type="InParanoid" id="A0A7M7JAM3"/>
<dbReference type="AlphaFoldDB" id="A0A7M7JAM3"/>
<evidence type="ECO:0000313" key="21">
    <source>
        <dbReference type="Proteomes" id="UP000594260"/>
    </source>
</evidence>
<dbReference type="InterPro" id="IPR017907">
    <property type="entry name" value="Znf_RING_CS"/>
</dbReference>
<dbReference type="GO" id="GO:0016558">
    <property type="term" value="P:protein import into peroxisome matrix"/>
    <property type="evidence" value="ECO:0007669"/>
    <property type="project" value="InterPro"/>
</dbReference>
<keyword evidence="8" id="KW-0808">Transferase</keyword>
<evidence type="ECO:0000256" key="2">
    <source>
        <dbReference type="ARBA" id="ARBA00004585"/>
    </source>
</evidence>
<evidence type="ECO:0000256" key="14">
    <source>
        <dbReference type="ARBA" id="ARBA00022927"/>
    </source>
</evidence>
<dbReference type="RefSeq" id="XP_022649217.1">
    <property type="nucleotide sequence ID" value="XM_022793482.1"/>
</dbReference>
<dbReference type="PANTHER" id="PTHR23350:SF0">
    <property type="entry name" value="PEROXISOME BIOGENESIS FACTOR 10"/>
    <property type="match status" value="1"/>
</dbReference>
<dbReference type="CDD" id="cd16527">
    <property type="entry name" value="RING-HC_PEX10"/>
    <property type="match status" value="1"/>
</dbReference>
<dbReference type="SUPFAM" id="SSF57850">
    <property type="entry name" value="RING/U-box"/>
    <property type="match status" value="1"/>
</dbReference>
<dbReference type="GO" id="GO:0008270">
    <property type="term" value="F:zinc ion binding"/>
    <property type="evidence" value="ECO:0007669"/>
    <property type="project" value="UniProtKB-KW"/>
</dbReference>
<comment type="catalytic activity">
    <reaction evidence="1">
        <text>S-ubiquitinyl-[E2 ubiquitin-conjugating enzyme]-L-cysteine + [acceptor protein]-L-lysine = [E2 ubiquitin-conjugating enzyme]-L-cysteine + N(6)-ubiquitinyl-[acceptor protein]-L-lysine.</text>
        <dbReference type="EC" id="2.3.2.27"/>
    </reaction>
</comment>
<evidence type="ECO:0000256" key="4">
    <source>
        <dbReference type="ARBA" id="ARBA00008704"/>
    </source>
</evidence>
<evidence type="ECO:0000256" key="8">
    <source>
        <dbReference type="ARBA" id="ARBA00022679"/>
    </source>
</evidence>
<evidence type="ECO:0000256" key="13">
    <source>
        <dbReference type="ARBA" id="ARBA00022833"/>
    </source>
</evidence>
<keyword evidence="13" id="KW-0862">Zinc</keyword>
<keyword evidence="9" id="KW-0812">Transmembrane</keyword>
<proteinExistence type="inferred from homology"/>
<keyword evidence="11 18" id="KW-0863">Zinc-finger</keyword>
<keyword evidence="17" id="KW-0576">Peroxisome</keyword>
<dbReference type="KEGG" id="vde:111245303"/>
<dbReference type="FunCoup" id="A0A7M7JAM3">
    <property type="interactions" value="1473"/>
</dbReference>
<evidence type="ECO:0000256" key="18">
    <source>
        <dbReference type="PROSITE-ProRule" id="PRU00175"/>
    </source>
</evidence>
<evidence type="ECO:0000256" key="9">
    <source>
        <dbReference type="ARBA" id="ARBA00022692"/>
    </source>
</evidence>
<keyword evidence="10" id="KW-0479">Metal-binding</keyword>
<dbReference type="Proteomes" id="UP000594260">
    <property type="component" value="Unplaced"/>
</dbReference>
<dbReference type="EnsemblMetazoa" id="XM_022793482">
    <property type="protein sequence ID" value="XP_022649217"/>
    <property type="gene ID" value="LOC111245303"/>
</dbReference>
<reference evidence="20" key="1">
    <citation type="submission" date="2021-01" db="UniProtKB">
        <authorList>
            <consortium name="EnsemblMetazoa"/>
        </authorList>
    </citation>
    <scope>IDENTIFICATION</scope>
</reference>
<comment type="similarity">
    <text evidence="4">Belongs to the pex2/pex10/pex12 family.</text>
</comment>
<name>A0A7M7JAM3_VARDE</name>
<evidence type="ECO:0000256" key="12">
    <source>
        <dbReference type="ARBA" id="ARBA00022786"/>
    </source>
</evidence>
<dbReference type="Pfam" id="PF13639">
    <property type="entry name" value="zf-RING_2"/>
    <property type="match status" value="1"/>
</dbReference>